<feature type="binding site" evidence="5">
    <location>
        <position position="71"/>
    </location>
    <ligand>
        <name>ATP</name>
        <dbReference type="ChEBI" id="CHEBI:30616"/>
    </ligand>
</feature>
<reference evidence="8 9" key="2">
    <citation type="journal article" date="2011" name="Stand. Genomic Sci.">
        <title>Complete genome sequence of Isosphaera pallida type strain (IS1B).</title>
        <authorList>
            <consortium name="US DOE Joint Genome Institute (JGI-PGF)"/>
            <person name="Goker M."/>
            <person name="Cleland D."/>
            <person name="Saunders E."/>
            <person name="Lapidus A."/>
            <person name="Nolan M."/>
            <person name="Lucas S."/>
            <person name="Hammon N."/>
            <person name="Deshpande S."/>
            <person name="Cheng J.F."/>
            <person name="Tapia R."/>
            <person name="Han C."/>
            <person name="Goodwin L."/>
            <person name="Pitluck S."/>
            <person name="Liolios K."/>
            <person name="Pagani I."/>
            <person name="Ivanova N."/>
            <person name="Mavromatis K."/>
            <person name="Pati A."/>
            <person name="Chen A."/>
            <person name="Palaniappan K."/>
            <person name="Land M."/>
            <person name="Hauser L."/>
            <person name="Chang Y.J."/>
            <person name="Jeffries C.D."/>
            <person name="Detter J.C."/>
            <person name="Beck B."/>
            <person name="Woyke T."/>
            <person name="Bristow J."/>
            <person name="Eisen J.A."/>
            <person name="Markowitz V."/>
            <person name="Hugenholtz P."/>
            <person name="Kyrpides N.C."/>
            <person name="Klenk H.P."/>
        </authorList>
    </citation>
    <scope>NUCLEOTIDE SEQUENCE [LARGE SCALE GENOMIC DNA]</scope>
    <source>
        <strain evidence="9">ATCC 43644 / DSM 9630 / IS1B</strain>
    </source>
</reference>
<dbReference type="InParanoid" id="E8R2M7"/>
<feature type="region of interest" description="Disordered" evidence="6">
    <location>
        <begin position="515"/>
        <end position="562"/>
    </location>
</feature>
<dbReference type="SUPFAM" id="SSF56112">
    <property type="entry name" value="Protein kinase-like (PK-like)"/>
    <property type="match status" value="1"/>
</dbReference>
<dbReference type="KEGG" id="ipa:Isop_1947"/>
<keyword evidence="4 5" id="KW-0067">ATP-binding</keyword>
<dbReference type="InterPro" id="IPR008271">
    <property type="entry name" value="Ser/Thr_kinase_AS"/>
</dbReference>
<dbReference type="Gene3D" id="1.10.510.10">
    <property type="entry name" value="Transferase(Phosphotransferase) domain 1"/>
    <property type="match status" value="1"/>
</dbReference>
<dbReference type="Pfam" id="PF03781">
    <property type="entry name" value="FGE-sulfatase"/>
    <property type="match status" value="1"/>
</dbReference>
<keyword evidence="9" id="KW-1185">Reference proteome</keyword>
<dbReference type="PANTHER" id="PTHR43289:SF6">
    <property type="entry name" value="SERINE_THREONINE-PROTEIN KINASE NEKL-3"/>
    <property type="match status" value="1"/>
</dbReference>
<dbReference type="InterPro" id="IPR017441">
    <property type="entry name" value="Protein_kinase_ATP_BS"/>
</dbReference>
<evidence type="ECO:0000313" key="8">
    <source>
        <dbReference type="EMBL" id="ADV62527.1"/>
    </source>
</evidence>
<feature type="region of interest" description="Disordered" evidence="6">
    <location>
        <begin position="414"/>
        <end position="434"/>
    </location>
</feature>
<evidence type="ECO:0000256" key="4">
    <source>
        <dbReference type="ARBA" id="ARBA00022840"/>
    </source>
</evidence>
<dbReference type="InterPro" id="IPR000719">
    <property type="entry name" value="Prot_kinase_dom"/>
</dbReference>
<dbReference type="HOGENOM" id="CLU_332830_0_0_0"/>
<dbReference type="Proteomes" id="UP000008631">
    <property type="component" value="Chromosome"/>
</dbReference>
<keyword evidence="2 5" id="KW-0547">Nucleotide-binding</keyword>
<evidence type="ECO:0000259" key="7">
    <source>
        <dbReference type="PROSITE" id="PS50011"/>
    </source>
</evidence>
<dbReference type="GO" id="GO:0004674">
    <property type="term" value="F:protein serine/threonine kinase activity"/>
    <property type="evidence" value="ECO:0007669"/>
    <property type="project" value="UniProtKB-KW"/>
</dbReference>
<keyword evidence="3 8" id="KW-0418">Kinase</keyword>
<dbReference type="SMART" id="SM00220">
    <property type="entry name" value="S_TKc"/>
    <property type="match status" value="1"/>
</dbReference>
<keyword evidence="1" id="KW-0808">Transferase</keyword>
<protein>
    <submittedName>
        <fullName evidence="8">Serine/threonine protein kinase</fullName>
    </submittedName>
</protein>
<dbReference type="InterPro" id="IPR011009">
    <property type="entry name" value="Kinase-like_dom_sf"/>
</dbReference>
<dbReference type="STRING" id="575540.Isop_1947"/>
<evidence type="ECO:0000313" key="9">
    <source>
        <dbReference type="Proteomes" id="UP000008631"/>
    </source>
</evidence>
<proteinExistence type="predicted"/>
<dbReference type="eggNOG" id="COG0515">
    <property type="taxonomic scope" value="Bacteria"/>
</dbReference>
<evidence type="ECO:0000256" key="3">
    <source>
        <dbReference type="ARBA" id="ARBA00022777"/>
    </source>
</evidence>
<dbReference type="eggNOG" id="COG1262">
    <property type="taxonomic scope" value="Bacteria"/>
</dbReference>
<sequence>MIGSGSNRGKATDPLDARSAGGSLRSWPEEDWIGLEVGRGRYWIRNRIGVGGMSVVYLADDRALGCAVAIKVPTARMMSLPGFAHRFRRETQALTALAHPHIVRVLDVGEYEGRPFIVLPHLAGGSLATRLRRAPRGRAAGGFVASWLGPVADALDHIHARGVIHRDLKPANILFDPFGHPFVADFGLVKLAEPTDPPPDSAALALSAPGSDHPTRPGAILGTIPYMAVEALLGDPIDGRADQYALAVILHEAITGRRPFDKRDGTAREVLAAALKGQLVPLTRIIPDLPVDVDYAIRRALSPDPADRFEDCRSLARAVLRGWGQTLAELDSKPIRPELHLNCPVCGARLRLTADRLGPDALTIVDPARRRGGPSAPIRGVTCGQCRSRLRFDPSGPALTFLEPTAPPRAENAAGAFDPAWPTSGSLPPRSRRVNRSEPIDLGIRLDDSPSPFDSPPSTHNHKMVPALPTSWHGGTLRLIAGTSALMIVLGTVGLAWWVGRGGEAGPVFPAASPPLAPQKAAPHASSPPAVAVSDAEGQPSVAQTDAWNEPTSPPESPPRLVNSLGMEFVQIAPGRMLMGRGPTPQWGGEPNSLGKEVRFVKPFHLGTTEVTVGQFRRFAEESATLTTAESIGGFTRRALWEAVRDRTQPRPDRSVTWRRPGWEQTDDHPVVLVEWSKAVEFCEWLSARPEERRAGRRYRLPSEAEWEYACRAGELQTPPLEQEWADLAHRIRWAGHPPQAPVGPLKVGQTPANRWGLFDLRGNVAEWVADDLPLQTAPMTVSGVSSPSPLDRGRSVHVARGGSFYDDQPQAFAPHARDGLLYGPDMALDDVGFRVLLELDMIDSSKPQPQAGSSDALP</sequence>
<gene>
    <name evidence="8" type="ordered locus">Isop_1947</name>
</gene>
<dbReference type="Gene3D" id="3.90.1580.10">
    <property type="entry name" value="paralog of FGE (formylglycine-generating enzyme)"/>
    <property type="match status" value="1"/>
</dbReference>
<accession>E8R2M7</accession>
<keyword evidence="8" id="KW-0723">Serine/threonine-protein kinase</keyword>
<evidence type="ECO:0000256" key="1">
    <source>
        <dbReference type="ARBA" id="ARBA00022679"/>
    </source>
</evidence>
<dbReference type="PROSITE" id="PS00107">
    <property type="entry name" value="PROTEIN_KINASE_ATP"/>
    <property type="match status" value="1"/>
</dbReference>
<dbReference type="AlphaFoldDB" id="E8R2M7"/>
<dbReference type="RefSeq" id="WP_013564815.1">
    <property type="nucleotide sequence ID" value="NC_014962.1"/>
</dbReference>
<evidence type="ECO:0000256" key="5">
    <source>
        <dbReference type="PROSITE-ProRule" id="PRU10141"/>
    </source>
</evidence>
<dbReference type="PROSITE" id="PS00108">
    <property type="entry name" value="PROTEIN_KINASE_ST"/>
    <property type="match status" value="1"/>
</dbReference>
<dbReference type="PROSITE" id="PS50011">
    <property type="entry name" value="PROTEIN_KINASE_DOM"/>
    <property type="match status" value="1"/>
</dbReference>
<dbReference type="GO" id="GO:0005524">
    <property type="term" value="F:ATP binding"/>
    <property type="evidence" value="ECO:0007669"/>
    <property type="project" value="UniProtKB-UniRule"/>
</dbReference>
<dbReference type="InterPro" id="IPR042095">
    <property type="entry name" value="SUMF_sf"/>
</dbReference>
<dbReference type="PANTHER" id="PTHR43289">
    <property type="entry name" value="MITOGEN-ACTIVATED PROTEIN KINASE KINASE KINASE 20-RELATED"/>
    <property type="match status" value="1"/>
</dbReference>
<feature type="compositionally biased region" description="Low complexity" evidence="6">
    <location>
        <begin position="518"/>
        <end position="536"/>
    </location>
</feature>
<dbReference type="Gene3D" id="3.30.200.20">
    <property type="entry name" value="Phosphorylase Kinase, domain 1"/>
    <property type="match status" value="1"/>
</dbReference>
<name>E8R2M7_ISOPI</name>
<feature type="domain" description="Protein kinase" evidence="7">
    <location>
        <begin position="42"/>
        <end position="320"/>
    </location>
</feature>
<dbReference type="EMBL" id="CP002353">
    <property type="protein sequence ID" value="ADV62527.1"/>
    <property type="molecule type" value="Genomic_DNA"/>
</dbReference>
<dbReference type="SUPFAM" id="SSF56436">
    <property type="entry name" value="C-type lectin-like"/>
    <property type="match status" value="1"/>
</dbReference>
<evidence type="ECO:0000256" key="6">
    <source>
        <dbReference type="SAM" id="MobiDB-lite"/>
    </source>
</evidence>
<evidence type="ECO:0000256" key="2">
    <source>
        <dbReference type="ARBA" id="ARBA00022741"/>
    </source>
</evidence>
<organism evidence="8 9">
    <name type="scientific">Isosphaera pallida (strain ATCC 43644 / DSM 9630 / IS1B)</name>
    <dbReference type="NCBI Taxonomy" id="575540"/>
    <lineage>
        <taxon>Bacteria</taxon>
        <taxon>Pseudomonadati</taxon>
        <taxon>Planctomycetota</taxon>
        <taxon>Planctomycetia</taxon>
        <taxon>Isosphaerales</taxon>
        <taxon>Isosphaeraceae</taxon>
        <taxon>Isosphaera</taxon>
    </lineage>
</organism>
<feature type="region of interest" description="Disordered" evidence="6">
    <location>
        <begin position="1"/>
        <end position="23"/>
    </location>
</feature>
<feature type="compositionally biased region" description="Polar residues" evidence="6">
    <location>
        <begin position="541"/>
        <end position="551"/>
    </location>
</feature>
<dbReference type="Pfam" id="PF00069">
    <property type="entry name" value="Pkinase"/>
    <property type="match status" value="1"/>
</dbReference>
<dbReference type="InterPro" id="IPR005532">
    <property type="entry name" value="SUMF_dom"/>
</dbReference>
<dbReference type="InterPro" id="IPR016187">
    <property type="entry name" value="CTDL_fold"/>
</dbReference>
<reference key="1">
    <citation type="submission" date="2010-11" db="EMBL/GenBank/DDBJ databases">
        <title>The complete sequence of chromosome of Isophaera pallida ATCC 43644.</title>
        <authorList>
            <consortium name="US DOE Joint Genome Institute (JGI-PGF)"/>
            <person name="Lucas S."/>
            <person name="Copeland A."/>
            <person name="Lapidus A."/>
            <person name="Bruce D."/>
            <person name="Goodwin L."/>
            <person name="Pitluck S."/>
            <person name="Kyrpides N."/>
            <person name="Mavromatis K."/>
            <person name="Pagani I."/>
            <person name="Ivanova N."/>
            <person name="Saunders E."/>
            <person name="Brettin T."/>
            <person name="Detter J.C."/>
            <person name="Han C."/>
            <person name="Tapia R."/>
            <person name="Land M."/>
            <person name="Hauser L."/>
            <person name="Markowitz V."/>
            <person name="Cheng J.-F."/>
            <person name="Hugenholtz P."/>
            <person name="Woyke T."/>
            <person name="Wu D."/>
            <person name="Eisen J.A."/>
        </authorList>
    </citation>
    <scope>NUCLEOTIDE SEQUENCE</scope>
    <source>
        <strain>ATCC 43644</strain>
    </source>
</reference>
<dbReference type="CDD" id="cd14014">
    <property type="entry name" value="STKc_PknB_like"/>
    <property type="match status" value="1"/>
</dbReference>